<keyword evidence="3" id="KW-1185">Reference proteome</keyword>
<dbReference type="RefSeq" id="WP_129992710.1">
    <property type="nucleotide sequence ID" value="NZ_QOHL01000022.1"/>
</dbReference>
<feature type="domain" description="DNA/pantothenate metabolism flavoprotein C-terminal" evidence="1">
    <location>
        <begin position="3"/>
        <end position="206"/>
    </location>
</feature>
<dbReference type="Proteomes" id="UP000293377">
    <property type="component" value="Unassembled WGS sequence"/>
</dbReference>
<sequence length="214" mass="24319">MVNVLITAGPTQEFIDPVRYITNSSSGKQGYAIAEYMNKIGWNVNLVSGPVTIHNHNIPNIFYVKNCNEMLQTCIELLPVDIAIFTAAVTDWCPIYSAKKIKKYEITNIKITHNPDIIHIISTHAKRPKLVIGFSLESENAIENSKVKLIKKQCDWIISNTTIINNKQVMGNDYNKITIITKNHYQEFPIMSKKDIGKLITEQIINFLANNKDK</sequence>
<dbReference type="GO" id="GO:0015937">
    <property type="term" value="P:coenzyme A biosynthetic process"/>
    <property type="evidence" value="ECO:0007669"/>
    <property type="project" value="UniProtKB-ARBA"/>
</dbReference>
<evidence type="ECO:0000313" key="2">
    <source>
        <dbReference type="EMBL" id="RZB12437.1"/>
    </source>
</evidence>
<dbReference type="EMBL" id="QOHL01000022">
    <property type="protein sequence ID" value="RZB12437.1"/>
    <property type="molecule type" value="Genomic_DNA"/>
</dbReference>
<dbReference type="Gene3D" id="3.40.50.10300">
    <property type="entry name" value="CoaB-like"/>
    <property type="match status" value="1"/>
</dbReference>
<dbReference type="Pfam" id="PF04127">
    <property type="entry name" value="DFP"/>
    <property type="match status" value="1"/>
</dbReference>
<name>A0A4Q6I8W2_9RICK</name>
<dbReference type="GO" id="GO:0003824">
    <property type="term" value="F:catalytic activity"/>
    <property type="evidence" value="ECO:0007669"/>
    <property type="project" value="UniProtKB-ARBA"/>
</dbReference>
<dbReference type="AlphaFoldDB" id="A0A4Q6I8W2"/>
<gene>
    <name evidence="2" type="ORF">DRF75_04145</name>
</gene>
<organism evidence="2 3">
    <name type="scientific">Ehrlichia minasensis</name>
    <dbReference type="NCBI Taxonomy" id="1242993"/>
    <lineage>
        <taxon>Bacteria</taxon>
        <taxon>Pseudomonadati</taxon>
        <taxon>Pseudomonadota</taxon>
        <taxon>Alphaproteobacteria</taxon>
        <taxon>Rickettsiales</taxon>
        <taxon>Anaplasmataceae</taxon>
        <taxon>Ehrlichia</taxon>
    </lineage>
</organism>
<dbReference type="SUPFAM" id="SSF102645">
    <property type="entry name" value="CoaB-like"/>
    <property type="match status" value="1"/>
</dbReference>
<dbReference type="InterPro" id="IPR035929">
    <property type="entry name" value="CoaB-like_sf"/>
</dbReference>
<proteinExistence type="predicted"/>
<protein>
    <submittedName>
        <fullName evidence="2">Phosphopantothenoylcysteine decarboxylase</fullName>
    </submittedName>
</protein>
<evidence type="ECO:0000259" key="1">
    <source>
        <dbReference type="Pfam" id="PF04127"/>
    </source>
</evidence>
<accession>A0A4Q6I8W2</accession>
<comment type="caution">
    <text evidence="2">The sequence shown here is derived from an EMBL/GenBank/DDBJ whole genome shotgun (WGS) entry which is preliminary data.</text>
</comment>
<dbReference type="InterPro" id="IPR007085">
    <property type="entry name" value="DNA/pantothenate-metab_flavo_C"/>
</dbReference>
<reference evidence="2 3" key="1">
    <citation type="submission" date="2018-06" db="EMBL/GenBank/DDBJ databases">
        <title>Complete Genome Sequence of Ehrlichia minasensis Isolated From Cattle.</title>
        <authorList>
            <person name="Aguiar D.M."/>
            <person name="Araujo J.P.A.Jr."/>
            <person name="Nakazato L."/>
            <person name="Bard E."/>
            <person name="Cabezas-Cruz A."/>
        </authorList>
    </citation>
    <scope>NUCLEOTIDE SEQUENCE [LARGE SCALE GENOMIC DNA]</scope>
    <source>
        <strain evidence="2 3">B11</strain>
    </source>
</reference>
<evidence type="ECO:0000313" key="3">
    <source>
        <dbReference type="Proteomes" id="UP000293377"/>
    </source>
</evidence>
<dbReference type="STRING" id="1242993.ehr_00614"/>